<evidence type="ECO:0000256" key="4">
    <source>
        <dbReference type="ARBA" id="ARBA00022833"/>
    </source>
</evidence>
<proteinExistence type="inferred from homology"/>
<evidence type="ECO:0000259" key="7">
    <source>
        <dbReference type="Pfam" id="PF08240"/>
    </source>
</evidence>
<dbReference type="OrthoDB" id="334894at2"/>
<keyword evidence="9" id="KW-1185">Reference proteome</keyword>
<dbReference type="CDD" id="cd08278">
    <property type="entry name" value="benzyl_alcohol_DH"/>
    <property type="match status" value="1"/>
</dbReference>
<gene>
    <name evidence="8" type="ORF">DFR67_105202</name>
</gene>
<comment type="caution">
    <text evidence="8">The sequence shown here is derived from an EMBL/GenBank/DDBJ whole genome shotgun (WGS) entry which is preliminary data.</text>
</comment>
<organism evidence="8 9">
    <name type="scientific">Williamsia limnetica</name>
    <dbReference type="NCBI Taxonomy" id="882452"/>
    <lineage>
        <taxon>Bacteria</taxon>
        <taxon>Bacillati</taxon>
        <taxon>Actinomycetota</taxon>
        <taxon>Actinomycetes</taxon>
        <taxon>Mycobacteriales</taxon>
        <taxon>Nocardiaceae</taxon>
        <taxon>Williamsia</taxon>
    </lineage>
</organism>
<dbReference type="InterPro" id="IPR036291">
    <property type="entry name" value="NAD(P)-bd_dom_sf"/>
</dbReference>
<evidence type="ECO:0000256" key="3">
    <source>
        <dbReference type="ARBA" id="ARBA00022723"/>
    </source>
</evidence>
<feature type="domain" description="Alcohol dehydrogenase-like C-terminal" evidence="6">
    <location>
        <begin position="200"/>
        <end position="322"/>
    </location>
</feature>
<sequence length="367" mass="37970">MTRSPTVARAAVLGEVGAAPALRDVQIREPIGDEILVKIHAAGICHTDISLAARWPERRMPMVFGHEGAGVVEAVGPAGSMRVGTRVALTFNSCGRCDGCEGGEPAYCRHSTALNMRGDRGVESGSIVDRQGAVNGDFFGQSSFSTHALTHERNTVPIGDSIDFALAAPLGCSVQTGVGAVLNALRPVPGQSMVVFGAGAVGLSAVMGARIAGCRTIVAVDPVAERRSIAVALGATHTVDPLATDVLPMLAEYTKGGADHGVDTTAIPAVLADAITALRPRGQLGIVGLGAPTAALPVGLIMGKGLRIRGVVEGDSVPMTFIPDLIDFHLRGDLPLEKLITRYDFNEFDKAWAAAQSGSAVKPVLTF</sequence>
<dbReference type="InterPro" id="IPR011032">
    <property type="entry name" value="GroES-like_sf"/>
</dbReference>
<dbReference type="SUPFAM" id="SSF50129">
    <property type="entry name" value="GroES-like"/>
    <property type="match status" value="1"/>
</dbReference>
<dbReference type="InterPro" id="IPR013154">
    <property type="entry name" value="ADH-like_N"/>
</dbReference>
<evidence type="ECO:0000256" key="1">
    <source>
        <dbReference type="ARBA" id="ARBA00001947"/>
    </source>
</evidence>
<accession>A0A318S339</accession>
<dbReference type="EMBL" id="QJSP01000005">
    <property type="protein sequence ID" value="PYE18057.1"/>
    <property type="molecule type" value="Genomic_DNA"/>
</dbReference>
<dbReference type="PANTHER" id="PTHR43350">
    <property type="entry name" value="NAD-DEPENDENT ALCOHOL DEHYDROGENASE"/>
    <property type="match status" value="1"/>
</dbReference>
<comment type="cofactor">
    <cofactor evidence="1">
        <name>Zn(2+)</name>
        <dbReference type="ChEBI" id="CHEBI:29105"/>
    </cofactor>
</comment>
<dbReference type="FunFam" id="3.40.50.720:FF:000003">
    <property type="entry name" value="S-(hydroxymethyl)glutathione dehydrogenase"/>
    <property type="match status" value="1"/>
</dbReference>
<dbReference type="RefSeq" id="WP_110469423.1">
    <property type="nucleotide sequence ID" value="NZ_QJSP01000005.1"/>
</dbReference>
<reference evidence="8 9" key="1">
    <citation type="submission" date="2018-06" db="EMBL/GenBank/DDBJ databases">
        <title>Genomic Encyclopedia of Type Strains, Phase IV (KMG-IV): sequencing the most valuable type-strain genomes for metagenomic binning, comparative biology and taxonomic classification.</title>
        <authorList>
            <person name="Goeker M."/>
        </authorList>
    </citation>
    <scope>NUCLEOTIDE SEQUENCE [LARGE SCALE GENOMIC DNA]</scope>
    <source>
        <strain evidence="8 9">DSM 45521</strain>
    </source>
</reference>
<evidence type="ECO:0000259" key="6">
    <source>
        <dbReference type="Pfam" id="PF00107"/>
    </source>
</evidence>
<keyword evidence="3" id="KW-0479">Metal-binding</keyword>
<dbReference type="Pfam" id="PF08240">
    <property type="entry name" value="ADH_N"/>
    <property type="match status" value="1"/>
</dbReference>
<dbReference type="Gene3D" id="3.40.50.720">
    <property type="entry name" value="NAD(P)-binding Rossmann-like Domain"/>
    <property type="match status" value="1"/>
</dbReference>
<keyword evidence="4" id="KW-0862">Zinc</keyword>
<comment type="similarity">
    <text evidence="2">Belongs to the zinc-containing alcohol dehydrogenase family.</text>
</comment>
<feature type="domain" description="Alcohol dehydrogenase-like N-terminal" evidence="7">
    <location>
        <begin position="33"/>
        <end position="158"/>
    </location>
</feature>
<name>A0A318S339_WILLI</name>
<dbReference type="AlphaFoldDB" id="A0A318S339"/>
<dbReference type="GO" id="GO:0046872">
    <property type="term" value="F:metal ion binding"/>
    <property type="evidence" value="ECO:0007669"/>
    <property type="project" value="UniProtKB-KW"/>
</dbReference>
<keyword evidence="5" id="KW-0560">Oxidoreductase</keyword>
<dbReference type="Gene3D" id="3.90.180.10">
    <property type="entry name" value="Medium-chain alcohol dehydrogenases, catalytic domain"/>
    <property type="match status" value="1"/>
</dbReference>
<evidence type="ECO:0000256" key="5">
    <source>
        <dbReference type="ARBA" id="ARBA00023002"/>
    </source>
</evidence>
<protein>
    <submittedName>
        <fullName evidence="8">Aryl-alcohol dehydrogenase</fullName>
    </submittedName>
</protein>
<evidence type="ECO:0000256" key="2">
    <source>
        <dbReference type="ARBA" id="ARBA00008072"/>
    </source>
</evidence>
<dbReference type="InterPro" id="IPR013149">
    <property type="entry name" value="ADH-like_C"/>
</dbReference>
<evidence type="ECO:0000313" key="8">
    <source>
        <dbReference type="EMBL" id="PYE18057.1"/>
    </source>
</evidence>
<dbReference type="SUPFAM" id="SSF51735">
    <property type="entry name" value="NAD(P)-binding Rossmann-fold domains"/>
    <property type="match status" value="1"/>
</dbReference>
<dbReference type="PANTHER" id="PTHR43350:SF21">
    <property type="entry name" value="S-NITROSOMYCOTHIOL REDUCTASE MSCR"/>
    <property type="match status" value="1"/>
</dbReference>
<dbReference type="Pfam" id="PF00107">
    <property type="entry name" value="ADH_zinc_N"/>
    <property type="match status" value="1"/>
</dbReference>
<dbReference type="Proteomes" id="UP000247591">
    <property type="component" value="Unassembled WGS sequence"/>
</dbReference>
<dbReference type="GO" id="GO:0016491">
    <property type="term" value="F:oxidoreductase activity"/>
    <property type="evidence" value="ECO:0007669"/>
    <property type="project" value="UniProtKB-KW"/>
</dbReference>
<evidence type="ECO:0000313" key="9">
    <source>
        <dbReference type="Proteomes" id="UP000247591"/>
    </source>
</evidence>